<gene>
    <name evidence="1" type="ORF">RUMCAL_00353</name>
</gene>
<name>U2KFH3_9FIRM</name>
<dbReference type="AlphaFoldDB" id="U2KFH3"/>
<evidence type="ECO:0000313" key="2">
    <source>
        <dbReference type="Proteomes" id="UP000016662"/>
    </source>
</evidence>
<dbReference type="STRING" id="411473.RUMCAL_00353"/>
<dbReference type="Proteomes" id="UP000016662">
    <property type="component" value="Unassembled WGS sequence"/>
</dbReference>
<comment type="caution">
    <text evidence="1">The sequence shown here is derived from an EMBL/GenBank/DDBJ whole genome shotgun (WGS) entry which is preliminary data.</text>
</comment>
<proteinExistence type="predicted"/>
<organism evidence="1 2">
    <name type="scientific">Ruminococcus callidus ATCC 27760</name>
    <dbReference type="NCBI Taxonomy" id="411473"/>
    <lineage>
        <taxon>Bacteria</taxon>
        <taxon>Bacillati</taxon>
        <taxon>Bacillota</taxon>
        <taxon>Clostridia</taxon>
        <taxon>Eubacteriales</taxon>
        <taxon>Oscillospiraceae</taxon>
        <taxon>Ruminococcus</taxon>
    </lineage>
</organism>
<protein>
    <submittedName>
        <fullName evidence="1">Uncharacterized protein</fullName>
    </submittedName>
</protein>
<accession>U2KFH3</accession>
<dbReference type="PATRIC" id="fig|411473.3.peg.272"/>
<dbReference type="EMBL" id="AWVF01000031">
    <property type="protein sequence ID" value="ERJ97281.1"/>
    <property type="molecule type" value="Genomic_DNA"/>
</dbReference>
<reference evidence="1 2" key="1">
    <citation type="submission" date="2013-07" db="EMBL/GenBank/DDBJ databases">
        <authorList>
            <person name="Weinstock G."/>
            <person name="Sodergren E."/>
            <person name="Wylie T."/>
            <person name="Fulton L."/>
            <person name="Fulton R."/>
            <person name="Fronick C."/>
            <person name="O'Laughlin M."/>
            <person name="Godfrey J."/>
            <person name="Miner T."/>
            <person name="Herter B."/>
            <person name="Appelbaum E."/>
            <person name="Cordes M."/>
            <person name="Lek S."/>
            <person name="Wollam A."/>
            <person name="Pepin K.H."/>
            <person name="Palsikar V.B."/>
            <person name="Mitreva M."/>
            <person name="Wilson R.K."/>
        </authorList>
    </citation>
    <scope>NUCLEOTIDE SEQUENCE [LARGE SCALE GENOMIC DNA]</scope>
    <source>
        <strain evidence="1 2">ATCC 27760</strain>
    </source>
</reference>
<dbReference type="HOGENOM" id="CLU_321283_0_0_9"/>
<sequence>MIGPSYVHGESDFAVSLMNASSKYFADETPTSSTILKINEGSAVVNGHFIQSLVPITIDLVSANEEARVNGDAELTGHLSVGLRVMYSTEATMSGSILTESKDTQYADLYEGVQIVILPTTAFKTPSEVPDAQEQVTAHLLLATFDYFNGIVTNIRQNYPRKCAVMDASRISNVDAMLTDDYLRKSGLNYKKLYVFAGKGKNPDTGKDTWCDATDTMMVWDKTPTPMTDSEFVNNAANQGLAIKSGTSSDAVKNLMNRYPEALFDTLSTDEVAMVVPHKEIDYPIHTSSGEAQLYPLKVYKLPVADFVANTPGTVDRAYTEHVKSITQKINDLYHLTSGKQRCYVDVLNDRADLPALNQKWNVGDYILVGEDNTIDISNTEYTQPPSSMYVVIPGIVSAVKYIGSTKNLTTASDEVAVGGGQVPPMGVLIQSLTQSDPPNITDASVYNAYFHFDENEYRGAYGVDYFAIDTPVIDESTGVQKIDKESGLSLFDRYYYVVDTSGKKSYTDPPIWLTDEIPLAQTDRIGGFLNVPDTATDAGYVIRDDEGHLRILDYSLLRSGTLAYQLGEDFETSSGLSISEIQAQLDEYVNYRVAFPDATQMHRIQNDGIPNEINVIIHLSAATDEEIASKSTTLTIRAIDSRFNTHVNLQILGSADSNVTINIEDCERIRIDTISGTPHVNLYRSCLYYDYTILDRLAQDTIEDMRLWYVMRKSTDPRLTVDYMTVREYDTPTISSGTDFYDTSTPNDNHFLYGLQSLTFSSDGTIVGCSMLVRNDSTSNVQEGKFIIGNSYVIPQGGALMYPQKLLRKQLKVTGQFISAYHIASPDKWVVQNTSFTALSQKYEVSTDGTAKTISGTITFLVDAFYVDNAQVLSGTGTDASDSIDGWEPSKFHIFSGGALS</sequence>
<keyword evidence="2" id="KW-1185">Reference proteome</keyword>
<evidence type="ECO:0000313" key="1">
    <source>
        <dbReference type="EMBL" id="ERJ97281.1"/>
    </source>
</evidence>